<accession>A0A9X7J2Y8</accession>
<evidence type="ECO:0000256" key="1">
    <source>
        <dbReference type="ARBA" id="ARBA00010577"/>
    </source>
</evidence>
<name>A0A9X7J2Y8_9FIRM</name>
<keyword evidence="4" id="KW-1185">Reference proteome</keyword>
<sequence length="160" mass="16948">MNASSVTATGSGTTTTVTTRGLGKDDFLKLLAAQLRNQDPLNPMSNTEFIAQMAQFSALEQMHNLNESFNKFGDSLNDTLNTLHEELKAELQANVMLQTVGLIGKEVAAVVDDQTLTGTVSKVSWTAEGVMLLVGGQQVPLQAIAEVAMPATPAQTEPAS</sequence>
<keyword evidence="2" id="KW-1005">Bacterial flagellum biogenesis</keyword>
<gene>
    <name evidence="3" type="primary">flgD</name>
    <name evidence="3" type="ORF">MOST_19980</name>
</gene>
<comment type="caution">
    <text evidence="3">The sequence shown here is derived from an EMBL/GenBank/DDBJ whole genome shotgun (WGS) entry which is preliminary data.</text>
</comment>
<comment type="similarity">
    <text evidence="1">Belongs to the FlgD family.</text>
</comment>
<dbReference type="GO" id="GO:0044781">
    <property type="term" value="P:bacterial-type flagellum organization"/>
    <property type="evidence" value="ECO:0007669"/>
    <property type="project" value="UniProtKB-KW"/>
</dbReference>
<dbReference type="Pfam" id="PF03963">
    <property type="entry name" value="FlgD"/>
    <property type="match status" value="1"/>
</dbReference>
<reference evidence="3 4" key="1">
    <citation type="submission" date="2018-03" db="EMBL/GenBank/DDBJ databases">
        <title>Genome sequence of Moorella stamsii DSM 26217.</title>
        <authorList>
            <person name="Poehlein A."/>
            <person name="Daniel R."/>
        </authorList>
    </citation>
    <scope>NUCLEOTIDE SEQUENCE [LARGE SCALE GENOMIC DNA]</scope>
    <source>
        <strain evidence="4">DSM 26217</strain>
    </source>
</reference>
<proteinExistence type="inferred from homology"/>
<evidence type="ECO:0000313" key="4">
    <source>
        <dbReference type="Proteomes" id="UP000239430"/>
    </source>
</evidence>
<dbReference type="InterPro" id="IPR005648">
    <property type="entry name" value="FlgD"/>
</dbReference>
<evidence type="ECO:0000313" key="3">
    <source>
        <dbReference type="EMBL" id="PRR72287.1"/>
    </source>
</evidence>
<dbReference type="AlphaFoldDB" id="A0A9X7J2Y8"/>
<evidence type="ECO:0000256" key="2">
    <source>
        <dbReference type="ARBA" id="ARBA00022795"/>
    </source>
</evidence>
<dbReference type="RefSeq" id="WP_083476783.1">
    <property type="nucleotide sequence ID" value="NZ_PVXL01000046.1"/>
</dbReference>
<organism evidence="3 4">
    <name type="scientific">Neomoorella stamsii</name>
    <dbReference type="NCBI Taxonomy" id="1266720"/>
    <lineage>
        <taxon>Bacteria</taxon>
        <taxon>Bacillati</taxon>
        <taxon>Bacillota</taxon>
        <taxon>Clostridia</taxon>
        <taxon>Neomoorellales</taxon>
        <taxon>Neomoorellaceae</taxon>
        <taxon>Neomoorella</taxon>
    </lineage>
</organism>
<dbReference type="EMBL" id="PVXL01000046">
    <property type="protein sequence ID" value="PRR72287.1"/>
    <property type="molecule type" value="Genomic_DNA"/>
</dbReference>
<dbReference type="Proteomes" id="UP000239430">
    <property type="component" value="Unassembled WGS sequence"/>
</dbReference>
<protein>
    <submittedName>
        <fullName evidence="3">Basal-body rod modification protein FlgD</fullName>
    </submittedName>
</protein>